<dbReference type="Pfam" id="PF08843">
    <property type="entry name" value="AbiEii"/>
    <property type="match status" value="1"/>
</dbReference>
<dbReference type="EMBL" id="UOFV01000015">
    <property type="protein sequence ID" value="VAW94316.1"/>
    <property type="molecule type" value="Genomic_DNA"/>
</dbReference>
<evidence type="ECO:0000313" key="1">
    <source>
        <dbReference type="EMBL" id="VAW94316.1"/>
    </source>
</evidence>
<accession>A0A3B1ANP2</accession>
<protein>
    <submittedName>
        <fullName evidence="1">Ync</fullName>
    </submittedName>
</protein>
<dbReference type="AlphaFoldDB" id="A0A3B1ANP2"/>
<organism evidence="1">
    <name type="scientific">hydrothermal vent metagenome</name>
    <dbReference type="NCBI Taxonomy" id="652676"/>
    <lineage>
        <taxon>unclassified sequences</taxon>
        <taxon>metagenomes</taxon>
        <taxon>ecological metagenomes</taxon>
    </lineage>
</organism>
<dbReference type="Gene3D" id="3.10.450.620">
    <property type="entry name" value="JHP933, nucleotidyltransferase-like core domain"/>
    <property type="match status" value="1"/>
</dbReference>
<gene>
    <name evidence="1" type="ORF">MNBD_GAMMA19-1714</name>
</gene>
<name>A0A3B1ANP2_9ZZZZ</name>
<dbReference type="InterPro" id="IPR014942">
    <property type="entry name" value="AbiEii"/>
</dbReference>
<sequence>MVNRNTPYYHQVDLLITVLPLVAEESCFALKGGTAINLFVRDMPRLSVDIDLTYLPLESRLISLAAITTALNNIAQRISTVLRNTTVDVLKDAQGNILKLMVLRQGVKIKIEVSPVMRGSLLTPVTMDINSQVENQFSYVSMPVLDWHELYAGKLCAALDRQHPRDLYDVSILLEHEGITAELMNVFMVYLISGNRPIAEILSPHPASLAEAFNEQFSGMTVKETSLQKLEETRKTFIQQINNKLTDKQKQFLLSFKAMQPDWQLLDAGDASHLPAVQWKLVNIKKMPTKKHKLALAKLEAVLSGN</sequence>
<proteinExistence type="predicted"/>
<reference evidence="1" key="1">
    <citation type="submission" date="2018-06" db="EMBL/GenBank/DDBJ databases">
        <authorList>
            <person name="Zhirakovskaya E."/>
        </authorList>
    </citation>
    <scope>NUCLEOTIDE SEQUENCE</scope>
</reference>